<reference evidence="1 2" key="1">
    <citation type="submission" date="2017-11" db="EMBL/GenBank/DDBJ databases">
        <title>De novo assembly and phasing of dikaryotic genomes from two isolates of Puccinia coronata f. sp. avenae, the causal agent of oat crown rust.</title>
        <authorList>
            <person name="Miller M.E."/>
            <person name="Zhang Y."/>
            <person name="Omidvar V."/>
            <person name="Sperschneider J."/>
            <person name="Schwessinger B."/>
            <person name="Raley C."/>
            <person name="Palmer J.M."/>
            <person name="Garnica D."/>
            <person name="Upadhyaya N."/>
            <person name="Rathjen J."/>
            <person name="Taylor J.M."/>
            <person name="Park R.F."/>
            <person name="Dodds P.N."/>
            <person name="Hirsch C.D."/>
            <person name="Kianian S.F."/>
            <person name="Figueroa M."/>
        </authorList>
    </citation>
    <scope>NUCLEOTIDE SEQUENCE [LARGE SCALE GENOMIC DNA]</scope>
    <source>
        <strain evidence="1">12SD80</strain>
    </source>
</reference>
<dbReference type="Proteomes" id="UP000235392">
    <property type="component" value="Unassembled WGS sequence"/>
</dbReference>
<evidence type="ECO:0000313" key="1">
    <source>
        <dbReference type="EMBL" id="PLW30571.1"/>
    </source>
</evidence>
<sequence>MTTLAMMDSPTFQISARLNQLSLTALQLLPSIHLLASVDLAHQACHLLHPAALADHLLPLLPPALLPLLATHLLPCPARLPPALLPLLATCCPAFSRHLLPCPRSPPAALPCSLATCCPALLACHLPSARHLLLLPSALATRVLCCPLPSLPANRTSTAAHCTITDMSLKRTHVDSESI</sequence>
<protein>
    <submittedName>
        <fullName evidence="1">Uncharacterized protein</fullName>
    </submittedName>
</protein>
<accession>A0A2N5TYL1</accession>
<proteinExistence type="predicted"/>
<comment type="caution">
    <text evidence="1">The sequence shown here is derived from an EMBL/GenBank/DDBJ whole genome shotgun (WGS) entry which is preliminary data.</text>
</comment>
<gene>
    <name evidence="1" type="ORF">PCASD_21409</name>
</gene>
<name>A0A2N5TYL1_9BASI</name>
<organism evidence="1 2">
    <name type="scientific">Puccinia coronata f. sp. avenae</name>
    <dbReference type="NCBI Taxonomy" id="200324"/>
    <lineage>
        <taxon>Eukaryota</taxon>
        <taxon>Fungi</taxon>
        <taxon>Dikarya</taxon>
        <taxon>Basidiomycota</taxon>
        <taxon>Pucciniomycotina</taxon>
        <taxon>Pucciniomycetes</taxon>
        <taxon>Pucciniales</taxon>
        <taxon>Pucciniaceae</taxon>
        <taxon>Puccinia</taxon>
    </lineage>
</organism>
<dbReference type="AlphaFoldDB" id="A0A2N5TYL1"/>
<dbReference type="EMBL" id="PGCI01000294">
    <property type="protein sequence ID" value="PLW30571.1"/>
    <property type="molecule type" value="Genomic_DNA"/>
</dbReference>
<evidence type="ECO:0000313" key="2">
    <source>
        <dbReference type="Proteomes" id="UP000235392"/>
    </source>
</evidence>